<organism evidence="3 4">
    <name type="scientific">Nguyenibacter vanlangensis</name>
    <dbReference type="NCBI Taxonomy" id="1216886"/>
    <lineage>
        <taxon>Bacteria</taxon>
        <taxon>Pseudomonadati</taxon>
        <taxon>Pseudomonadota</taxon>
        <taxon>Alphaproteobacteria</taxon>
        <taxon>Acetobacterales</taxon>
        <taxon>Acetobacteraceae</taxon>
        <taxon>Nguyenibacter</taxon>
    </lineage>
</organism>
<evidence type="ECO:0000313" key="4">
    <source>
        <dbReference type="Proteomes" id="UP001449795"/>
    </source>
</evidence>
<evidence type="ECO:0000313" key="3">
    <source>
        <dbReference type="EMBL" id="XAE43765.1"/>
    </source>
</evidence>
<keyword evidence="4" id="KW-1185">Reference proteome</keyword>
<evidence type="ECO:0000256" key="1">
    <source>
        <dbReference type="SAM" id="MobiDB-lite"/>
    </source>
</evidence>
<gene>
    <name evidence="3" type="ORF">AAC691_04810</name>
</gene>
<feature type="compositionally biased region" description="Low complexity" evidence="1">
    <location>
        <begin position="79"/>
        <end position="101"/>
    </location>
</feature>
<feature type="region of interest" description="Disordered" evidence="1">
    <location>
        <begin position="79"/>
        <end position="146"/>
    </location>
</feature>
<proteinExistence type="predicted"/>
<keyword evidence="2" id="KW-0732">Signal</keyword>
<feature type="signal peptide" evidence="2">
    <location>
        <begin position="1"/>
        <end position="21"/>
    </location>
</feature>
<evidence type="ECO:0000256" key="2">
    <source>
        <dbReference type="SAM" id="SignalP"/>
    </source>
</evidence>
<protein>
    <submittedName>
        <fullName evidence="3">Uncharacterized protein</fullName>
    </submittedName>
</protein>
<dbReference type="EMBL" id="CP152276">
    <property type="protein sequence ID" value="XAE43765.1"/>
    <property type="molecule type" value="Genomic_DNA"/>
</dbReference>
<sequence>MVHAIRGRLALGLLLTVPALALEAPHAHAVSAAQACYKKFNAERKAGTIKGQTYKDFKATQCAAPGAAQGTAAAPATATPAANMPAAPSPAAQAAPTAPGAASPPPTAPAAAPMPAKSAPTTAAVPGNAVLPNAVSPKYTSESPGKARMHTCLDQYNANKATNGNGGLKWIQKGGGYYSVCNAHLKG</sequence>
<feature type="compositionally biased region" description="Low complexity" evidence="1">
    <location>
        <begin position="109"/>
        <end position="124"/>
    </location>
</feature>
<reference evidence="3 4" key="1">
    <citation type="submission" date="2024-04" db="EMBL/GenBank/DDBJ databases">
        <title>Complete genome sequence of Nguyenibacter vanlangesis HBCM-1154, a strain capable of nitrogen fixation, IAA production, and phosphorus solubilization isolated from sugarcane soil.</title>
        <authorList>
            <person name="MY HANH P."/>
        </authorList>
    </citation>
    <scope>NUCLEOTIDE SEQUENCE [LARGE SCALE GENOMIC DNA]</scope>
    <source>
        <strain evidence="3 4">HBCM 1154</strain>
    </source>
</reference>
<accession>A0ABZ3D827</accession>
<dbReference type="Proteomes" id="UP001449795">
    <property type="component" value="Chromosome"/>
</dbReference>
<feature type="chain" id="PRO_5046213602" evidence="2">
    <location>
        <begin position="22"/>
        <end position="187"/>
    </location>
</feature>
<name>A0ABZ3D827_9PROT</name>
<dbReference type="RefSeq" id="WP_342629129.1">
    <property type="nucleotide sequence ID" value="NZ_CP152276.1"/>
</dbReference>